<protein>
    <submittedName>
        <fullName evidence="1">Uncharacterized protein</fullName>
    </submittedName>
</protein>
<accession>A0A1B2LYX5</accession>
<sequence length="113" mass="12957">MAIQNKQILDYLFLAEMYQDGYYPNHLVDQVKEILLGLCLQIEQQQPQNLASLYSLTHAATEKVNDLQEAFDAADSEIETVARDCIGMDFYFIAKAYDFADADVEELIAPRDW</sequence>
<dbReference type="InterPro" id="IPR043767">
    <property type="entry name" value="DUF5713"/>
</dbReference>
<dbReference type="RefSeq" id="WP_067554055.1">
    <property type="nucleotide sequence ID" value="NZ_CP016895.1"/>
</dbReference>
<dbReference type="OrthoDB" id="8795357at2"/>
<reference evidence="1 2" key="1">
    <citation type="submission" date="2016-08" db="EMBL/GenBank/DDBJ databases">
        <authorList>
            <person name="Seilhamer J.J."/>
        </authorList>
    </citation>
    <scope>NUCLEOTIDE SEQUENCE [LARGE SCALE GENOMIC DNA]</scope>
    <source>
        <strain evidence="1 2">BRTC-1</strain>
    </source>
</reference>
<keyword evidence="2" id="KW-1185">Reference proteome</keyword>
<organism evidence="1 2">
    <name type="scientific">Acinetobacter larvae</name>
    <dbReference type="NCBI Taxonomy" id="1789224"/>
    <lineage>
        <taxon>Bacteria</taxon>
        <taxon>Pseudomonadati</taxon>
        <taxon>Pseudomonadota</taxon>
        <taxon>Gammaproteobacteria</taxon>
        <taxon>Moraxellales</taxon>
        <taxon>Moraxellaceae</taxon>
        <taxon>Acinetobacter</taxon>
    </lineage>
</organism>
<name>A0A1B2LYX5_9GAMM</name>
<dbReference type="EMBL" id="CP016895">
    <property type="protein sequence ID" value="AOA58158.1"/>
    <property type="molecule type" value="Genomic_DNA"/>
</dbReference>
<dbReference type="KEGG" id="ala:BFG52_07175"/>
<evidence type="ECO:0000313" key="2">
    <source>
        <dbReference type="Proteomes" id="UP000093391"/>
    </source>
</evidence>
<gene>
    <name evidence="1" type="ORF">BFG52_07175</name>
</gene>
<dbReference type="Pfam" id="PF18977">
    <property type="entry name" value="DUF5713"/>
    <property type="match status" value="1"/>
</dbReference>
<dbReference type="STRING" id="1789224.BFG52_07175"/>
<dbReference type="Proteomes" id="UP000093391">
    <property type="component" value="Chromosome"/>
</dbReference>
<evidence type="ECO:0000313" key="1">
    <source>
        <dbReference type="EMBL" id="AOA58158.1"/>
    </source>
</evidence>
<dbReference type="AlphaFoldDB" id="A0A1B2LYX5"/>
<proteinExistence type="predicted"/>